<keyword evidence="2 4" id="KW-0547">Nucleotide-binding</keyword>
<dbReference type="PRINTS" id="PR00301">
    <property type="entry name" value="HEATSHOCK70"/>
</dbReference>
<dbReference type="PROSITE" id="PS00329">
    <property type="entry name" value="HSP70_2"/>
    <property type="match status" value="1"/>
</dbReference>
<dbReference type="InterPro" id="IPR043129">
    <property type="entry name" value="ATPase_NBD"/>
</dbReference>
<keyword evidence="3 4" id="KW-0067">ATP-binding</keyword>
<keyword evidence="6" id="KW-1185">Reference proteome</keyword>
<reference evidence="5 6" key="1">
    <citation type="journal article" date="2014" name="Int. J. Syst. Evol. Microbiol.">
        <title>Complete genome sequence of Corynebacterium casei LMG S-19264T (=DSM 44701T), isolated from a smear-ripened cheese.</title>
        <authorList>
            <consortium name="US DOE Joint Genome Institute (JGI-PGF)"/>
            <person name="Walter F."/>
            <person name="Albersmeier A."/>
            <person name="Kalinowski J."/>
            <person name="Ruckert C."/>
        </authorList>
    </citation>
    <scope>NUCLEOTIDE SEQUENCE [LARGE SCALE GENOMIC DNA]</scope>
    <source>
        <strain evidence="5 6">KCTC 23968</strain>
    </source>
</reference>
<dbReference type="RefSeq" id="WP_189580311.1">
    <property type="nucleotide sequence ID" value="NZ_BMYV01000001.1"/>
</dbReference>
<dbReference type="InterPro" id="IPR018181">
    <property type="entry name" value="Heat_shock_70_CS"/>
</dbReference>
<dbReference type="Gene3D" id="3.30.420.40">
    <property type="match status" value="2"/>
</dbReference>
<organism evidence="5 6">
    <name type="scientific">Litorimonas cladophorae</name>
    <dbReference type="NCBI Taxonomy" id="1220491"/>
    <lineage>
        <taxon>Bacteria</taxon>
        <taxon>Pseudomonadati</taxon>
        <taxon>Pseudomonadota</taxon>
        <taxon>Alphaproteobacteria</taxon>
        <taxon>Maricaulales</taxon>
        <taxon>Robiginitomaculaceae</taxon>
    </lineage>
</organism>
<dbReference type="EMBL" id="BMYV01000001">
    <property type="protein sequence ID" value="GGX57214.1"/>
    <property type="molecule type" value="Genomic_DNA"/>
</dbReference>
<dbReference type="AlphaFoldDB" id="A0A918NC83"/>
<dbReference type="SUPFAM" id="SSF53067">
    <property type="entry name" value="Actin-like ATPase domain"/>
    <property type="match status" value="2"/>
</dbReference>
<name>A0A918NC83_9PROT</name>
<dbReference type="PROSITE" id="PS00297">
    <property type="entry name" value="HSP70_1"/>
    <property type="match status" value="1"/>
</dbReference>
<sequence>MALVGIDLGTTNSLISVFTDEGPKLITNGTGSFLTPSVVGLSDQGDIIVGEAAKHRLVTHPEKTVARFKRAMGTAKQHQLGKTQYKAEDLSALVLRSLKADAEKYLGETVDRAIISVPAYFNDIQRKATYAAGKMAGLKVERLINEPTAAALAYGLSAKEDENTFLVIDLGGGTFDVSILEIFDGVMEVRSSAGDAFLGGEDFTTAVEDYFLTQLETPREKMKPKDLGRLRDLANKAKVALSEKTNVTVKFLSGKIEKELTLDRAKFEDLTQKLQSRMRMPLQRAISDAGLRSSDIERIILVGGATRMPVIRAMVTRLLKKFPEHSIDPDEVIALGTGVQSGLLDRHEALEDVVMTDVCPFTLGTDIAREVGPNQYESGYFQPIIERNTVIPASRVVRNSTIRPGQDKVGIQVYQGESPRVEDNVPLGEITINLPKEKDKHQDFDIRFTYDVSGVLEVLVTVVGTGKTEQLILEGNPGSLSQAEIAKRLKALDKLKIHPRDVGENAAIINRLKAAYENHLGDIRAAIEHNLVQFEHVLSKQNDTDIKLARDAAVKFLDELDRMDVF</sequence>
<dbReference type="Gene3D" id="3.90.640.10">
    <property type="entry name" value="Actin, Chain A, domain 4"/>
    <property type="match status" value="1"/>
</dbReference>
<dbReference type="InterPro" id="IPR013126">
    <property type="entry name" value="Hsp_70_fam"/>
</dbReference>
<protein>
    <submittedName>
        <fullName evidence="5">Molecular chaperone HscC</fullName>
    </submittedName>
</protein>
<dbReference type="PROSITE" id="PS01036">
    <property type="entry name" value="HSP70_3"/>
    <property type="match status" value="1"/>
</dbReference>
<dbReference type="GO" id="GO:0140662">
    <property type="term" value="F:ATP-dependent protein folding chaperone"/>
    <property type="evidence" value="ECO:0007669"/>
    <property type="project" value="InterPro"/>
</dbReference>
<evidence type="ECO:0000256" key="3">
    <source>
        <dbReference type="ARBA" id="ARBA00022840"/>
    </source>
</evidence>
<evidence type="ECO:0000256" key="2">
    <source>
        <dbReference type="ARBA" id="ARBA00022741"/>
    </source>
</evidence>
<dbReference type="Gene3D" id="2.60.34.10">
    <property type="entry name" value="Substrate Binding Domain Of DNAk, Chain A, domain 1"/>
    <property type="match status" value="1"/>
</dbReference>
<comment type="caution">
    <text evidence="5">The sequence shown here is derived from an EMBL/GenBank/DDBJ whole genome shotgun (WGS) entry which is preliminary data.</text>
</comment>
<dbReference type="InterPro" id="IPR029047">
    <property type="entry name" value="HSP70_peptide-bd_sf"/>
</dbReference>
<comment type="similarity">
    <text evidence="1 4">Belongs to the heat shock protein 70 family.</text>
</comment>
<dbReference type="PANTHER" id="PTHR19375">
    <property type="entry name" value="HEAT SHOCK PROTEIN 70KDA"/>
    <property type="match status" value="1"/>
</dbReference>
<gene>
    <name evidence="5" type="primary">hscC</name>
    <name evidence="5" type="ORF">GCM10011309_02690</name>
</gene>
<dbReference type="Pfam" id="PF00012">
    <property type="entry name" value="HSP70"/>
    <property type="match status" value="2"/>
</dbReference>
<dbReference type="FunFam" id="3.30.420.40:FF:000144">
    <property type="entry name" value="Molecular chaperone HscC"/>
    <property type="match status" value="1"/>
</dbReference>
<dbReference type="SUPFAM" id="SSF100920">
    <property type="entry name" value="Heat shock protein 70kD (HSP70), peptide-binding domain"/>
    <property type="match status" value="1"/>
</dbReference>
<dbReference type="Proteomes" id="UP000600865">
    <property type="component" value="Unassembled WGS sequence"/>
</dbReference>
<evidence type="ECO:0000313" key="5">
    <source>
        <dbReference type="EMBL" id="GGX57214.1"/>
    </source>
</evidence>
<dbReference type="GO" id="GO:0005524">
    <property type="term" value="F:ATP binding"/>
    <property type="evidence" value="ECO:0007669"/>
    <property type="project" value="UniProtKB-KW"/>
</dbReference>
<evidence type="ECO:0000313" key="6">
    <source>
        <dbReference type="Proteomes" id="UP000600865"/>
    </source>
</evidence>
<accession>A0A918NC83</accession>
<proteinExistence type="inferred from homology"/>
<evidence type="ECO:0000256" key="4">
    <source>
        <dbReference type="RuleBase" id="RU003322"/>
    </source>
</evidence>
<evidence type="ECO:0000256" key="1">
    <source>
        <dbReference type="ARBA" id="ARBA00007381"/>
    </source>
</evidence>